<dbReference type="EMBL" id="PDCK01000043">
    <property type="protein sequence ID" value="PRQ33384.1"/>
    <property type="molecule type" value="Genomic_DNA"/>
</dbReference>
<keyword evidence="2" id="KW-1185">Reference proteome</keyword>
<gene>
    <name evidence="1" type="ORF">RchiOBHm_Chr5g0056991</name>
</gene>
<organism evidence="1 2">
    <name type="scientific">Rosa chinensis</name>
    <name type="common">China rose</name>
    <dbReference type="NCBI Taxonomy" id="74649"/>
    <lineage>
        <taxon>Eukaryota</taxon>
        <taxon>Viridiplantae</taxon>
        <taxon>Streptophyta</taxon>
        <taxon>Embryophyta</taxon>
        <taxon>Tracheophyta</taxon>
        <taxon>Spermatophyta</taxon>
        <taxon>Magnoliopsida</taxon>
        <taxon>eudicotyledons</taxon>
        <taxon>Gunneridae</taxon>
        <taxon>Pentapetalae</taxon>
        <taxon>rosids</taxon>
        <taxon>fabids</taxon>
        <taxon>Rosales</taxon>
        <taxon>Rosaceae</taxon>
        <taxon>Rosoideae</taxon>
        <taxon>Rosoideae incertae sedis</taxon>
        <taxon>Rosa</taxon>
    </lineage>
</organism>
<dbReference type="Gramene" id="PRQ33384">
    <property type="protein sequence ID" value="PRQ33384"/>
    <property type="gene ID" value="RchiOBHm_Chr5g0056991"/>
</dbReference>
<evidence type="ECO:0000313" key="2">
    <source>
        <dbReference type="Proteomes" id="UP000238479"/>
    </source>
</evidence>
<comment type="caution">
    <text evidence="1">The sequence shown here is derived from an EMBL/GenBank/DDBJ whole genome shotgun (WGS) entry which is preliminary data.</text>
</comment>
<dbReference type="AlphaFoldDB" id="A0A2P6QGT4"/>
<reference evidence="1 2" key="1">
    <citation type="journal article" date="2018" name="Nat. Genet.">
        <title>The Rosa genome provides new insights in the design of modern roses.</title>
        <authorList>
            <person name="Bendahmane M."/>
        </authorList>
    </citation>
    <scope>NUCLEOTIDE SEQUENCE [LARGE SCALE GENOMIC DNA]</scope>
    <source>
        <strain evidence="2">cv. Old Blush</strain>
    </source>
</reference>
<sequence>MDFEQCCVCFHVLIVNIWCSNVWDFEQGSDMMEEHTRAFTVGTDMDSSMGTSVAASSSSIPV</sequence>
<name>A0A2P6QGT4_ROSCH</name>
<accession>A0A2P6QGT4</accession>
<dbReference type="Proteomes" id="UP000238479">
    <property type="component" value="Chromosome 5"/>
</dbReference>
<proteinExistence type="predicted"/>
<protein>
    <submittedName>
        <fullName evidence="1">Uncharacterized protein</fullName>
    </submittedName>
</protein>
<evidence type="ECO:0000313" key="1">
    <source>
        <dbReference type="EMBL" id="PRQ33384.1"/>
    </source>
</evidence>